<dbReference type="Proteomes" id="UP000241955">
    <property type="component" value="Segment"/>
</dbReference>
<protein>
    <submittedName>
        <fullName evidence="1">Uncharacterized protein</fullName>
    </submittedName>
</protein>
<gene>
    <name evidence="1" type="ORF">4R16L2_025</name>
</gene>
<organism evidence="1 2">
    <name type="scientific">Lactococcus phage 4R16L2</name>
    <dbReference type="NCBI Taxonomy" id="1874591"/>
    <lineage>
        <taxon>Viruses</taxon>
        <taxon>Duplodnaviria</taxon>
        <taxon>Heunggongvirae</taxon>
        <taxon>Uroviricota</taxon>
        <taxon>Caudoviricetes</taxon>
        <taxon>Skunavirus</taxon>
        <taxon>Skunavirus sv42</taxon>
    </lineage>
</organism>
<accession>A0A2H4ES96</accession>
<dbReference type="EMBL" id="KX379668">
    <property type="protein sequence ID" value="ANY28814.1"/>
    <property type="molecule type" value="Genomic_DNA"/>
</dbReference>
<name>A0A2H4ES96_9CAUD</name>
<sequence>MKIKKKKVLWNGTIYDSATELSYYLGLKRNACCESIRAGRKLKGHYAKYI</sequence>
<reference evidence="1 2" key="1">
    <citation type="submission" date="2016-06" db="EMBL/GenBank/DDBJ databases">
        <title>Bacteriophages play LEGO with their Carbohydrate Binding Modules.</title>
        <authorList>
            <person name="Hayes S."/>
        </authorList>
    </citation>
    <scope>NUCLEOTIDE SEQUENCE [LARGE SCALE GENOMIC DNA]</scope>
</reference>
<evidence type="ECO:0000313" key="2">
    <source>
        <dbReference type="Proteomes" id="UP000241955"/>
    </source>
</evidence>
<evidence type="ECO:0000313" key="1">
    <source>
        <dbReference type="EMBL" id="ANY28814.1"/>
    </source>
</evidence>
<proteinExistence type="predicted"/>